<evidence type="ECO:0000313" key="1">
    <source>
        <dbReference type="EMBL" id="KMP03262.1"/>
    </source>
</evidence>
<sequence>MFVTCLVRRLIDLPLIARPRSRFQAIGRNRPLVILVSRRYPCTPASTPNARFVKCDHRAHAEIPLKPREEWPCLGKEKGSFPPPRGIRSSHQSDPKYFLVYGNFFILLFPFQYWQSTALAIHSSMEPRSSQNRGENCNLRKHSQRIRCGQRMDWDISHSRSIQDGWRLSLVNLYPAIRVAITPYMKWACSRLPAVVFADEMRSKVEGILRRQLS</sequence>
<evidence type="ECO:0000313" key="2">
    <source>
        <dbReference type="Proteomes" id="UP000054565"/>
    </source>
</evidence>
<accession>A0A0J7B0E5</accession>
<gene>
    <name evidence="1" type="ORF">CIRG_02954</name>
</gene>
<dbReference type="AlphaFoldDB" id="A0A0J7B0E5"/>
<dbReference type="Proteomes" id="UP000054565">
    <property type="component" value="Unassembled WGS sequence"/>
</dbReference>
<reference evidence="2" key="1">
    <citation type="journal article" date="2010" name="Genome Res.">
        <title>Population genomic sequencing of Coccidioides fungi reveals recent hybridization and transposon control.</title>
        <authorList>
            <person name="Neafsey D.E."/>
            <person name="Barker B.M."/>
            <person name="Sharpton T.J."/>
            <person name="Stajich J.E."/>
            <person name="Park D.J."/>
            <person name="Whiston E."/>
            <person name="Hung C.-Y."/>
            <person name="McMahan C."/>
            <person name="White J."/>
            <person name="Sykes S."/>
            <person name="Heiman D."/>
            <person name="Young S."/>
            <person name="Zeng Q."/>
            <person name="Abouelleil A."/>
            <person name="Aftuck L."/>
            <person name="Bessette D."/>
            <person name="Brown A."/>
            <person name="FitzGerald M."/>
            <person name="Lui A."/>
            <person name="Macdonald J.P."/>
            <person name="Priest M."/>
            <person name="Orbach M.J."/>
            <person name="Galgiani J.N."/>
            <person name="Kirkland T.N."/>
            <person name="Cole G.T."/>
            <person name="Birren B.W."/>
            <person name="Henn M.R."/>
            <person name="Taylor J.W."/>
            <person name="Rounsley S.D."/>
        </authorList>
    </citation>
    <scope>NUCLEOTIDE SEQUENCE [LARGE SCALE GENOMIC DNA]</scope>
    <source>
        <strain evidence="2">RMSCC 2394</strain>
    </source>
</reference>
<organism evidence="1 2">
    <name type="scientific">Coccidioides immitis RMSCC 2394</name>
    <dbReference type="NCBI Taxonomy" id="404692"/>
    <lineage>
        <taxon>Eukaryota</taxon>
        <taxon>Fungi</taxon>
        <taxon>Dikarya</taxon>
        <taxon>Ascomycota</taxon>
        <taxon>Pezizomycotina</taxon>
        <taxon>Eurotiomycetes</taxon>
        <taxon>Eurotiomycetidae</taxon>
        <taxon>Onygenales</taxon>
        <taxon>Onygenaceae</taxon>
        <taxon>Coccidioides</taxon>
    </lineage>
</organism>
<dbReference type="EMBL" id="DS028094">
    <property type="protein sequence ID" value="KMP03262.1"/>
    <property type="molecule type" value="Genomic_DNA"/>
</dbReference>
<proteinExistence type="predicted"/>
<name>A0A0J7B0E5_COCIT</name>
<protein>
    <submittedName>
        <fullName evidence="1">Uncharacterized protein</fullName>
    </submittedName>
</protein>